<organism evidence="1">
    <name type="scientific">marine sediment metagenome</name>
    <dbReference type="NCBI Taxonomy" id="412755"/>
    <lineage>
        <taxon>unclassified sequences</taxon>
        <taxon>metagenomes</taxon>
        <taxon>ecological metagenomes</taxon>
    </lineage>
</organism>
<sequence length="211" mass="23451">TFLFTSINDIFGEYTFFFSPFLGNIIFQHELELTAYTNYGMATLSYPLGTTNIELPYSLQILVGGGTSATTRIGFGTLHIEAKKVTENSITVRYWVKVYNIGAWHPGLTYRGVLKCITGNTAETEIIQTFGINISNPYGEEWLETNFTISYTIGLYRTDIAIEAGDGNTTGGIKYCQITSHSGGKIIVPLVENLGERLTPHKNEYGLYIKV</sequence>
<feature type="non-terminal residue" evidence="1">
    <location>
        <position position="1"/>
    </location>
</feature>
<comment type="caution">
    <text evidence="1">The sequence shown here is derived from an EMBL/GenBank/DDBJ whole genome shotgun (WGS) entry which is preliminary data.</text>
</comment>
<proteinExistence type="predicted"/>
<reference evidence="1" key="1">
    <citation type="journal article" date="2014" name="Front. Microbiol.">
        <title>High frequency of phylogenetically diverse reductive dehalogenase-homologous genes in deep subseafloor sedimentary metagenomes.</title>
        <authorList>
            <person name="Kawai M."/>
            <person name="Futagami T."/>
            <person name="Toyoda A."/>
            <person name="Takaki Y."/>
            <person name="Nishi S."/>
            <person name="Hori S."/>
            <person name="Arai W."/>
            <person name="Tsubouchi T."/>
            <person name="Morono Y."/>
            <person name="Uchiyama I."/>
            <person name="Ito T."/>
            <person name="Fujiyama A."/>
            <person name="Inagaki F."/>
            <person name="Takami H."/>
        </authorList>
    </citation>
    <scope>NUCLEOTIDE SEQUENCE</scope>
    <source>
        <strain evidence="1">Expedition CK06-06</strain>
    </source>
</reference>
<dbReference type="AlphaFoldDB" id="X1HR15"/>
<gene>
    <name evidence="1" type="ORF">S03H2_47549</name>
</gene>
<name>X1HR15_9ZZZZ</name>
<protein>
    <submittedName>
        <fullName evidence="1">Uncharacterized protein</fullName>
    </submittedName>
</protein>
<accession>X1HR15</accession>
<evidence type="ECO:0000313" key="1">
    <source>
        <dbReference type="EMBL" id="GAH72596.1"/>
    </source>
</evidence>
<dbReference type="EMBL" id="BARU01029925">
    <property type="protein sequence ID" value="GAH72596.1"/>
    <property type="molecule type" value="Genomic_DNA"/>
</dbReference>